<feature type="transmembrane region" description="Helical" evidence="2">
    <location>
        <begin position="154"/>
        <end position="172"/>
    </location>
</feature>
<reference evidence="3 4" key="1">
    <citation type="submission" date="2020-12" db="EMBL/GenBank/DDBJ databases">
        <title>Whole genome sequences of gut porcine anaerobes.</title>
        <authorList>
            <person name="Kubasova T."/>
            <person name="Jahodarova E."/>
            <person name="Rychlik I."/>
        </authorList>
    </citation>
    <scope>NUCLEOTIDE SEQUENCE [LARGE SCALE GENOMIC DNA]</scope>
    <source>
        <strain evidence="3 4">An867</strain>
    </source>
</reference>
<dbReference type="EMBL" id="JAFBIT010000001">
    <property type="protein sequence ID" value="MCF2651122.1"/>
    <property type="molecule type" value="Genomic_DNA"/>
</dbReference>
<sequence>MKTKYAFWIAGIGTLLATVLRCIQMLYFFDDETGFVTDSGVFALASGGLTLLTACVSGLLCRLDRGLCGRMRRGTNGAAGAAALFPALFLLLSASVLFRDFYTYHRFGVAYSIPTAHVDAHVPFAVLSVLFGLVMLASAFVWMRGKGLPGGFGALWTIGVLWGLCYMVLTFMTYSASATTAENLFTVGGGAMLVFFLLAEGKLFSGIGGKNAARDIYVFGLPAAVLWMTYGLSNTVLIVAGRGYATEMPYVIQLVMLLLCVHILTLLFTFRQTNFEPAQLERDTESREKTGRASQNAAKL</sequence>
<organism evidence="3 4">
    <name type="scientific">Anaeromassilibacillus senegalensis</name>
    <dbReference type="NCBI Taxonomy" id="1673717"/>
    <lineage>
        <taxon>Bacteria</taxon>
        <taxon>Bacillati</taxon>
        <taxon>Bacillota</taxon>
        <taxon>Clostridia</taxon>
        <taxon>Eubacteriales</taxon>
        <taxon>Acutalibacteraceae</taxon>
        <taxon>Anaeromassilibacillus</taxon>
    </lineage>
</organism>
<evidence type="ECO:0000313" key="4">
    <source>
        <dbReference type="Proteomes" id="UP001299220"/>
    </source>
</evidence>
<comment type="caution">
    <text evidence="3">The sequence shown here is derived from an EMBL/GenBank/DDBJ whole genome shotgun (WGS) entry which is preliminary data.</text>
</comment>
<protein>
    <submittedName>
        <fullName evidence="3">Uncharacterized protein</fullName>
    </submittedName>
</protein>
<keyword evidence="2" id="KW-1133">Transmembrane helix</keyword>
<feature type="transmembrane region" description="Helical" evidence="2">
    <location>
        <begin position="216"/>
        <end position="238"/>
    </location>
</feature>
<feature type="transmembrane region" description="Helical" evidence="2">
    <location>
        <begin position="184"/>
        <end position="204"/>
    </location>
</feature>
<feature type="compositionally biased region" description="Basic and acidic residues" evidence="1">
    <location>
        <begin position="279"/>
        <end position="291"/>
    </location>
</feature>
<name>A0ABS9CLM7_9FIRM</name>
<feature type="region of interest" description="Disordered" evidence="1">
    <location>
        <begin position="279"/>
        <end position="300"/>
    </location>
</feature>
<feature type="transmembrane region" description="Helical" evidence="2">
    <location>
        <begin position="122"/>
        <end position="142"/>
    </location>
</feature>
<dbReference type="RefSeq" id="WP_235322065.1">
    <property type="nucleotide sequence ID" value="NZ_JAFBIT010000001.1"/>
</dbReference>
<accession>A0ABS9CLM7</accession>
<feature type="transmembrane region" description="Helical" evidence="2">
    <location>
        <begin position="41"/>
        <end position="61"/>
    </location>
</feature>
<feature type="transmembrane region" description="Helical" evidence="2">
    <location>
        <begin position="7"/>
        <end position="29"/>
    </location>
</feature>
<proteinExistence type="predicted"/>
<keyword evidence="4" id="KW-1185">Reference proteome</keyword>
<evidence type="ECO:0000313" key="3">
    <source>
        <dbReference type="EMBL" id="MCF2651122.1"/>
    </source>
</evidence>
<dbReference type="Proteomes" id="UP001299220">
    <property type="component" value="Unassembled WGS sequence"/>
</dbReference>
<keyword evidence="2" id="KW-0812">Transmembrane</keyword>
<gene>
    <name evidence="3" type="ORF">JQM67_00660</name>
</gene>
<keyword evidence="2" id="KW-0472">Membrane</keyword>
<evidence type="ECO:0000256" key="2">
    <source>
        <dbReference type="SAM" id="Phobius"/>
    </source>
</evidence>
<feature type="transmembrane region" description="Helical" evidence="2">
    <location>
        <begin position="250"/>
        <end position="270"/>
    </location>
</feature>
<evidence type="ECO:0000256" key="1">
    <source>
        <dbReference type="SAM" id="MobiDB-lite"/>
    </source>
</evidence>
<feature type="transmembrane region" description="Helical" evidence="2">
    <location>
        <begin position="82"/>
        <end position="102"/>
    </location>
</feature>